<dbReference type="OrthoDB" id="3197442at2"/>
<protein>
    <recommendedName>
        <fullName evidence="1">Integration host factor-like helix-two turn-helix domain-containing protein</fullName>
    </recommendedName>
</protein>
<dbReference type="STRING" id="57704.SAMN04489793_2815"/>
<feature type="domain" description="Integration host factor-like helix-two turn-helix" evidence="1">
    <location>
        <begin position="32"/>
        <end position="101"/>
    </location>
</feature>
<dbReference type="InterPro" id="IPR047806">
    <property type="entry name" value="IHF_actinobact"/>
</dbReference>
<sequence>MALPNLTDEQRAEALAKAAAARTARAALKSDLKSGKASFADVLGRSGEPLVAKMKVSALLESLPKFGKVRVAELMDELGIAPTRRVAGLGERQRAALLERFGG</sequence>
<evidence type="ECO:0000313" key="2">
    <source>
        <dbReference type="EMBL" id="SEC65047.1"/>
    </source>
</evidence>
<dbReference type="InterPro" id="IPR055201">
    <property type="entry name" value="IHF-like_H2TH"/>
</dbReference>
<dbReference type="NCBIfam" id="NF041260">
    <property type="entry name" value="actino_IHF"/>
    <property type="match status" value="1"/>
</dbReference>
<dbReference type="Proteomes" id="UP000182241">
    <property type="component" value="Unassembled WGS sequence"/>
</dbReference>
<organism evidence="2 3">
    <name type="scientific">Tsukamurella tyrosinosolvens</name>
    <dbReference type="NCBI Taxonomy" id="57704"/>
    <lineage>
        <taxon>Bacteria</taxon>
        <taxon>Bacillati</taxon>
        <taxon>Actinomycetota</taxon>
        <taxon>Actinomycetes</taxon>
        <taxon>Mycobacteriales</taxon>
        <taxon>Tsukamurellaceae</taxon>
        <taxon>Tsukamurella</taxon>
    </lineage>
</organism>
<accession>A0A1H4U8M6</accession>
<dbReference type="RefSeq" id="WP_068741779.1">
    <property type="nucleotide sequence ID" value="NZ_FNSA01000003.1"/>
</dbReference>
<reference evidence="3" key="1">
    <citation type="submission" date="2016-10" db="EMBL/GenBank/DDBJ databases">
        <authorList>
            <person name="Varghese N."/>
            <person name="Submissions S."/>
        </authorList>
    </citation>
    <scope>NUCLEOTIDE SEQUENCE [LARGE SCALE GENOMIC DNA]</scope>
    <source>
        <strain evidence="3">DSM 44234</strain>
    </source>
</reference>
<keyword evidence="3" id="KW-1185">Reference proteome</keyword>
<dbReference type="AlphaFoldDB" id="A0A1H4U8M6"/>
<gene>
    <name evidence="2" type="ORF">SAMN04489793_2815</name>
</gene>
<dbReference type="Gene3D" id="1.10.8.50">
    <property type="match status" value="1"/>
</dbReference>
<dbReference type="EMBL" id="FNSA01000003">
    <property type="protein sequence ID" value="SEC65047.1"/>
    <property type="molecule type" value="Genomic_DNA"/>
</dbReference>
<evidence type="ECO:0000259" key="1">
    <source>
        <dbReference type="Pfam" id="PF22525"/>
    </source>
</evidence>
<evidence type="ECO:0000313" key="3">
    <source>
        <dbReference type="Proteomes" id="UP000182241"/>
    </source>
</evidence>
<proteinExistence type="predicted"/>
<dbReference type="Pfam" id="PF22525">
    <property type="entry name" value="H2TH_5"/>
    <property type="match status" value="1"/>
</dbReference>
<name>A0A1H4U8M6_TSUTY</name>